<accession>A0A1Q9DPG3</accession>
<comment type="caution">
    <text evidence="3">The sequence shown here is derived from an EMBL/GenBank/DDBJ whole genome shotgun (WGS) entry which is preliminary data.</text>
</comment>
<dbReference type="Proteomes" id="UP000186817">
    <property type="component" value="Unassembled WGS sequence"/>
</dbReference>
<dbReference type="EMBL" id="LSRX01000446">
    <property type="protein sequence ID" value="OLP97062.1"/>
    <property type="molecule type" value="Genomic_DNA"/>
</dbReference>
<keyword evidence="2" id="KW-0732">Signal</keyword>
<reference evidence="3 4" key="1">
    <citation type="submission" date="2016-02" db="EMBL/GenBank/DDBJ databases">
        <title>Genome analysis of coral dinoflagellate symbionts highlights evolutionary adaptations to a symbiotic lifestyle.</title>
        <authorList>
            <person name="Aranda M."/>
            <person name="Li Y."/>
            <person name="Liew Y.J."/>
            <person name="Baumgarten S."/>
            <person name="Simakov O."/>
            <person name="Wilson M."/>
            <person name="Piel J."/>
            <person name="Ashoor H."/>
            <person name="Bougouffa S."/>
            <person name="Bajic V.B."/>
            <person name="Ryu T."/>
            <person name="Ravasi T."/>
            <person name="Bayer T."/>
            <person name="Micklem G."/>
            <person name="Kim H."/>
            <person name="Bhak J."/>
            <person name="Lajeunesse T.C."/>
            <person name="Voolstra C.R."/>
        </authorList>
    </citation>
    <scope>NUCLEOTIDE SEQUENCE [LARGE SCALE GENOMIC DNA]</scope>
    <source>
        <strain evidence="3 4">CCMP2467</strain>
    </source>
</reference>
<proteinExistence type="predicted"/>
<evidence type="ECO:0000313" key="3">
    <source>
        <dbReference type="EMBL" id="OLP97062.1"/>
    </source>
</evidence>
<feature type="region of interest" description="Disordered" evidence="1">
    <location>
        <begin position="537"/>
        <end position="564"/>
    </location>
</feature>
<feature type="signal peptide" evidence="2">
    <location>
        <begin position="1"/>
        <end position="19"/>
    </location>
</feature>
<feature type="compositionally biased region" description="Basic and acidic residues" evidence="1">
    <location>
        <begin position="442"/>
        <end position="457"/>
    </location>
</feature>
<feature type="region of interest" description="Disordered" evidence="1">
    <location>
        <begin position="439"/>
        <end position="469"/>
    </location>
</feature>
<evidence type="ECO:0000256" key="1">
    <source>
        <dbReference type="SAM" id="MobiDB-lite"/>
    </source>
</evidence>
<dbReference type="OrthoDB" id="446901at2759"/>
<dbReference type="AlphaFoldDB" id="A0A1Q9DPG3"/>
<name>A0A1Q9DPG3_SYMMI</name>
<feature type="compositionally biased region" description="Basic residues" evidence="1">
    <location>
        <begin position="537"/>
        <end position="548"/>
    </location>
</feature>
<feature type="region of interest" description="Disordered" evidence="1">
    <location>
        <begin position="273"/>
        <end position="301"/>
    </location>
</feature>
<protein>
    <submittedName>
        <fullName evidence="3">Uncharacterized protein</fullName>
    </submittedName>
</protein>
<feature type="chain" id="PRO_5013067926" evidence="2">
    <location>
        <begin position="20"/>
        <end position="564"/>
    </location>
</feature>
<sequence>MRSIYILVLLSSEPQFVLSVRPTQNSNQCCEARTPPTDPKTAANKIKEACEVAALDEGENDVALQHIGIFALLLNTTVGVMIALSNCELHAHRCRILEDMRLCVGDAFAKSVANIGRVDERKAFQRPPASEPSTTSVCSLPGVSRAPKVTEAKVEAIRTREAKAKVRREEQDEWVYHEDEVYVDDKEDDTVMVAQTTDASLTDVELDVFTSFFCPESCNENDHESLAFLLVQSETVAKQGQGQGQASQLQRRKLQEIKLRSTCATHVIDKSTQACGRGGTPSRSKSESESQSYEPEETANYVSLGRSPVEWDAVKYQEGSDQGCARTAFTLLCAAIQNVTKIHVDKKRHPGNPLSDSDRIQSASCNGTVADIRDANRAVEFAIRAYTLQAGVEDGDVLSAAITDILGCRDMKRWEATSAKFVKQIWMTDCLEQALSNPKCNKHSDKRLGPEHRDRVSSPRTLRKAGQKAGDPFYDDYKPADDQLTEIVGWIDTVVMIADPMTKVMELTKLGEVLRTKTFDLEQPLESVVKKRAKRLQRRSTKRHKRTMSKGIDPESQSLTTLTL</sequence>
<keyword evidence="4" id="KW-1185">Reference proteome</keyword>
<feature type="compositionally biased region" description="Polar residues" evidence="1">
    <location>
        <begin position="555"/>
        <end position="564"/>
    </location>
</feature>
<evidence type="ECO:0000313" key="4">
    <source>
        <dbReference type="Proteomes" id="UP000186817"/>
    </source>
</evidence>
<evidence type="ECO:0000256" key="2">
    <source>
        <dbReference type="SAM" id="SignalP"/>
    </source>
</evidence>
<organism evidence="3 4">
    <name type="scientific">Symbiodinium microadriaticum</name>
    <name type="common">Dinoflagellate</name>
    <name type="synonym">Zooxanthella microadriatica</name>
    <dbReference type="NCBI Taxonomy" id="2951"/>
    <lineage>
        <taxon>Eukaryota</taxon>
        <taxon>Sar</taxon>
        <taxon>Alveolata</taxon>
        <taxon>Dinophyceae</taxon>
        <taxon>Suessiales</taxon>
        <taxon>Symbiodiniaceae</taxon>
        <taxon>Symbiodinium</taxon>
    </lineage>
</organism>
<gene>
    <name evidence="3" type="ORF">AK812_SmicGene20597</name>
</gene>